<evidence type="ECO:0000259" key="7">
    <source>
        <dbReference type="PROSITE" id="PS50011"/>
    </source>
</evidence>
<sequence length="1381" mass="147714">MAFSLTPYSPILSTYRTDPYYSSVPSPLTSDSSNHPASKNAPAICATQLPLACFTPSAASHFTGLGVDFCQSHPGLTWQVSTRQSIRSDTASTSVSHLSTGYPRRVPSTMLPSTCSHPSSAVTVGRPPKLTDTAAFAVAQSNAAAAATQAAHSAGLLLGRSQARAAGIPTSPANGHQRANHGMGTHRSAGICGGVSTAGTPSLSPSASGTRANAPPSLSSLLLASPVSPFSASLPASPCSQPPVRRSYMPSFSPSLGNPSVGKSPTSGSTTTRLTPTHQKHSQFPSAPVSARQVNVSGGAGGAVKTPMANQSPPKELNAAARPGESQAVHSKASARVSQQAGTKAPTLLTSASASSRKSDTRHTDLNAQKRDGLASSWFQTVCESAAVDEEKVRRCCCNAPIQPSVLQKHPAELEGRVIYSNTDAIIRGVEDATRAGVLSQLLKHSTSPDWDASPSLAVETLQLDKLLQSAIYGAVFRANLHRSQAKPRPDKRACGRDGNAEVEEKNGDNIRIETVSEMVAVKVLSLELQLNASPSLQEDFLSELKFFPYMRNHPNMLTPYRVYVDAEQQLLFLVFPFAEYEDLFEVLKKRKQPFTEEEVRWLCRQLFDAVLELHRRGIGMRDLSLENVLIFRCPRTGLIIPKLTDPGQAVVACPEAAARARASAHPRTSARGSSCPDPGPVLLPPDKIFGKSFRPPEVYRQCRYDPYKVDSFCLGWMVYYLLTKHQLFQRAVPSDENWRLLASKDASDLLELLGKKNGAVLSVDGLDFTVQLLEEDPARRLSVRQALRHPFMTAKAVTPVYADRIFPNDPLSQQQHLLKQQHSRQLLFEKQQRLHRRLTHQRRLQFMQQEQQRQQQREALQTRCQEKNKISPTEEVSAPVAKRLTCSNVPSLTLKPSMVKQEQRVRLTPRRQVPVNGTSVDSASLCSDAVQRASTARTQTSDHGVPHASHDELRVAASPDQRTGITNKAPCPSAASNAGNLESGNRALVSEESALLVSKHAKDSAASRQAASETGASTARVVKAGDAPARASVSQEAPKREAIPAGEGASDAWMLRHHASATLAVLSAASTSSGGAATTPGSVMVDVVSKSSNARANGKRSKSLDVGKGRGPSSRSTDTGTSEEASCCGSDTDSSYTRGSRKDGPTSELLGRLGKEHGLADAKTKVSGLVSPRPLDSSLSSTRARRPSSHSGSPQKSTRHEECLTGRTIVCTRGSLAIAATAVASLLPSAGSRKAGQSTPREPGQSREENRRPCTGVVGMEGHAGKNSQSNIREGFSPAQPTVKSHSKAYVTPMPSISVGESSGAESAGSETRKVIATRRSSRQSVAAMIEKFQQMTSRSIAPADRPSSKGVSVASRLFRRMSSPRVSLSPSDMSFKSSE</sequence>
<feature type="compositionally biased region" description="Polar residues" evidence="6">
    <location>
        <begin position="110"/>
        <end position="122"/>
    </location>
</feature>
<comment type="caution">
    <text evidence="8">The sequence shown here is derived from an EMBL/GenBank/DDBJ whole genome shotgun (WGS) entry which is preliminary data.</text>
</comment>
<accession>A0A2A9MP08</accession>
<dbReference type="PANTHER" id="PTHR24345:SF91">
    <property type="entry name" value="SERINE_THREONINE-PROTEIN KINASE PLK4"/>
    <property type="match status" value="1"/>
</dbReference>
<feature type="compositionally biased region" description="Polar residues" evidence="6">
    <location>
        <begin position="89"/>
        <end position="99"/>
    </location>
</feature>
<reference evidence="8 9" key="1">
    <citation type="submission" date="2017-09" db="EMBL/GenBank/DDBJ databases">
        <title>Genome sequencing of Besnoitia besnoiti strain Bb-Ger1.</title>
        <authorList>
            <person name="Schares G."/>
            <person name="Venepally P."/>
            <person name="Lorenzi H.A."/>
        </authorList>
    </citation>
    <scope>NUCLEOTIDE SEQUENCE [LARGE SCALE GENOMIC DNA]</scope>
    <source>
        <strain evidence="8 9">Bb-Ger1</strain>
    </source>
</reference>
<dbReference type="PROSITE" id="PS50011">
    <property type="entry name" value="PROTEIN_KINASE_DOM"/>
    <property type="match status" value="1"/>
</dbReference>
<dbReference type="SUPFAM" id="SSF56112">
    <property type="entry name" value="Protein kinase-like (PK-like)"/>
    <property type="match status" value="1"/>
</dbReference>
<feature type="region of interest" description="Disordered" evidence="6">
    <location>
        <begin position="1091"/>
        <end position="1202"/>
    </location>
</feature>
<evidence type="ECO:0000256" key="2">
    <source>
        <dbReference type="ARBA" id="ARBA00022679"/>
    </source>
</evidence>
<feature type="region of interest" description="Disordered" evidence="6">
    <location>
        <begin position="232"/>
        <end position="369"/>
    </location>
</feature>
<dbReference type="InterPro" id="IPR011009">
    <property type="entry name" value="Kinase-like_dom_sf"/>
</dbReference>
<dbReference type="EMBL" id="NWUJ01000002">
    <property type="protein sequence ID" value="PFH37482.1"/>
    <property type="molecule type" value="Genomic_DNA"/>
</dbReference>
<dbReference type="Proteomes" id="UP000224006">
    <property type="component" value="Chromosome II"/>
</dbReference>
<feature type="compositionally biased region" description="Low complexity" evidence="6">
    <location>
        <begin position="347"/>
        <end position="356"/>
    </location>
</feature>
<dbReference type="GeneID" id="40308921"/>
<feature type="region of interest" description="Disordered" evidence="6">
    <location>
        <begin position="169"/>
        <end position="216"/>
    </location>
</feature>
<dbReference type="CDD" id="cd00180">
    <property type="entry name" value="PKc"/>
    <property type="match status" value="1"/>
</dbReference>
<feature type="compositionally biased region" description="Low complexity" evidence="6">
    <location>
        <begin position="264"/>
        <end position="277"/>
    </location>
</feature>
<feature type="region of interest" description="Disordered" evidence="6">
    <location>
        <begin position="1001"/>
        <end position="1046"/>
    </location>
</feature>
<dbReference type="Gene3D" id="1.10.510.10">
    <property type="entry name" value="Transferase(Phosphotransferase) domain 1"/>
    <property type="match status" value="1"/>
</dbReference>
<keyword evidence="1" id="KW-0723">Serine/threonine-protein kinase</keyword>
<feature type="region of interest" description="Disordered" evidence="6">
    <location>
        <begin position="961"/>
        <end position="980"/>
    </location>
</feature>
<dbReference type="STRING" id="94643.A0A2A9MP08"/>
<dbReference type="GO" id="GO:0005634">
    <property type="term" value="C:nucleus"/>
    <property type="evidence" value="ECO:0007669"/>
    <property type="project" value="TreeGrafter"/>
</dbReference>
<evidence type="ECO:0000256" key="5">
    <source>
        <dbReference type="ARBA" id="ARBA00022840"/>
    </source>
</evidence>
<gene>
    <name evidence="8" type="ORF">BESB_039400</name>
</gene>
<proteinExistence type="predicted"/>
<feature type="compositionally biased region" description="Basic and acidic residues" evidence="6">
    <location>
        <begin position="1154"/>
        <end position="1165"/>
    </location>
</feature>
<feature type="region of interest" description="Disordered" evidence="6">
    <location>
        <begin position="1230"/>
        <end position="1323"/>
    </location>
</feature>
<keyword evidence="4 8" id="KW-0418">Kinase</keyword>
<keyword evidence="3" id="KW-0547">Nucleotide-binding</keyword>
<evidence type="ECO:0000256" key="1">
    <source>
        <dbReference type="ARBA" id="ARBA00022527"/>
    </source>
</evidence>
<feature type="region of interest" description="Disordered" evidence="6">
    <location>
        <begin position="1338"/>
        <end position="1381"/>
    </location>
</feature>
<feature type="compositionally biased region" description="Polar residues" evidence="6">
    <location>
        <begin position="1007"/>
        <end position="1018"/>
    </location>
</feature>
<dbReference type="PANTHER" id="PTHR24345">
    <property type="entry name" value="SERINE/THREONINE-PROTEIN KINASE PLK"/>
    <property type="match status" value="1"/>
</dbReference>
<protein>
    <submittedName>
        <fullName evidence="8">PIK3R4 kinase-related protein</fullName>
    </submittedName>
</protein>
<dbReference type="GO" id="GO:0005524">
    <property type="term" value="F:ATP binding"/>
    <property type="evidence" value="ECO:0007669"/>
    <property type="project" value="UniProtKB-KW"/>
</dbReference>
<keyword evidence="9" id="KW-1185">Reference proteome</keyword>
<evidence type="ECO:0000256" key="6">
    <source>
        <dbReference type="SAM" id="MobiDB-lite"/>
    </source>
</evidence>
<dbReference type="Pfam" id="PF00069">
    <property type="entry name" value="Pkinase"/>
    <property type="match status" value="1"/>
</dbReference>
<keyword evidence="5" id="KW-0067">ATP-binding</keyword>
<keyword evidence="2" id="KW-0808">Transferase</keyword>
<feature type="region of interest" description="Disordered" evidence="6">
    <location>
        <begin position="89"/>
        <end position="126"/>
    </location>
</feature>
<feature type="domain" description="Protein kinase" evidence="7">
    <location>
        <begin position="462"/>
        <end position="793"/>
    </location>
</feature>
<name>A0A2A9MP08_BESBE</name>
<organism evidence="8 9">
    <name type="scientific">Besnoitia besnoiti</name>
    <name type="common">Apicomplexan protozoan</name>
    <dbReference type="NCBI Taxonomy" id="94643"/>
    <lineage>
        <taxon>Eukaryota</taxon>
        <taxon>Sar</taxon>
        <taxon>Alveolata</taxon>
        <taxon>Apicomplexa</taxon>
        <taxon>Conoidasida</taxon>
        <taxon>Coccidia</taxon>
        <taxon>Eucoccidiorida</taxon>
        <taxon>Eimeriorina</taxon>
        <taxon>Sarcocystidae</taxon>
        <taxon>Besnoitia</taxon>
    </lineage>
</organism>
<dbReference type="InterPro" id="IPR000719">
    <property type="entry name" value="Prot_kinase_dom"/>
</dbReference>
<feature type="compositionally biased region" description="Low complexity" evidence="6">
    <location>
        <begin position="1301"/>
        <end position="1311"/>
    </location>
</feature>
<feature type="compositionally biased region" description="Polar residues" evidence="6">
    <location>
        <begin position="250"/>
        <end position="263"/>
    </location>
</feature>
<dbReference type="KEGG" id="bbes:BESB_039400"/>
<evidence type="ECO:0000256" key="3">
    <source>
        <dbReference type="ARBA" id="ARBA00022741"/>
    </source>
</evidence>
<evidence type="ECO:0000313" key="8">
    <source>
        <dbReference type="EMBL" id="PFH37482.1"/>
    </source>
</evidence>
<feature type="compositionally biased region" description="Polar residues" evidence="6">
    <location>
        <begin position="1114"/>
        <end position="1139"/>
    </location>
</feature>
<feature type="compositionally biased region" description="Polar residues" evidence="6">
    <location>
        <begin position="197"/>
        <end position="211"/>
    </location>
</feature>
<dbReference type="GO" id="GO:0004674">
    <property type="term" value="F:protein serine/threonine kinase activity"/>
    <property type="evidence" value="ECO:0007669"/>
    <property type="project" value="UniProtKB-KW"/>
</dbReference>
<feature type="compositionally biased region" description="Polar residues" evidence="6">
    <location>
        <begin position="1366"/>
        <end position="1381"/>
    </location>
</feature>
<dbReference type="RefSeq" id="XP_029221491.1">
    <property type="nucleotide sequence ID" value="XM_029362526.1"/>
</dbReference>
<evidence type="ECO:0000313" key="9">
    <source>
        <dbReference type="Proteomes" id="UP000224006"/>
    </source>
</evidence>
<evidence type="ECO:0000256" key="4">
    <source>
        <dbReference type="ARBA" id="ARBA00022777"/>
    </source>
</evidence>
<dbReference type="OrthoDB" id="10252171at2759"/>
<dbReference type="VEuPathDB" id="ToxoDB:BESB_039400"/>
<feature type="compositionally biased region" description="Basic and acidic residues" evidence="6">
    <location>
        <begin position="357"/>
        <end position="369"/>
    </location>
</feature>